<evidence type="ECO:0000313" key="3">
    <source>
        <dbReference type="Proteomes" id="UP001383192"/>
    </source>
</evidence>
<sequence>MAATILKEIQSKHQTVNNLPRKTINSASTPSITERSRARKSGVQDAFIDEASFTLGASGDQDMRKLLNDGYIRLEQKSQEVPGRLALIFATGVEGSVDKVDPFSDIATRKKQAREEVDAPTTPSTLPARSVISTPNIWHFDTPEFTLLPLSNTRRRRRYMIGCCTVFGPSSTSTYDYLLESLFLRFFIPRYGIERRLARKRGMKTRTPTRGPEPNPDNDSDREYQEAEPDSGRRTTVDGKPQDPFLSYVIHYPKLLKHPGARPRRHRIQTLARPAPPPTEITQQKDLNRAEIR</sequence>
<evidence type="ECO:0000256" key="1">
    <source>
        <dbReference type="SAM" id="MobiDB-lite"/>
    </source>
</evidence>
<name>A0AAW0C2H4_9AGAR</name>
<proteinExistence type="predicted"/>
<comment type="caution">
    <text evidence="2">The sequence shown here is derived from an EMBL/GenBank/DDBJ whole genome shotgun (WGS) entry which is preliminary data.</text>
</comment>
<feature type="compositionally biased region" description="Polar residues" evidence="1">
    <location>
        <begin position="21"/>
        <end position="33"/>
    </location>
</feature>
<dbReference type="EMBL" id="JAYKXP010000060">
    <property type="protein sequence ID" value="KAK7033705.1"/>
    <property type="molecule type" value="Genomic_DNA"/>
</dbReference>
<accession>A0AAW0C2H4</accession>
<reference evidence="2 3" key="1">
    <citation type="submission" date="2024-01" db="EMBL/GenBank/DDBJ databases">
        <title>A draft genome for a cacao thread blight-causing isolate of Paramarasmius palmivorus.</title>
        <authorList>
            <person name="Baruah I.K."/>
            <person name="Bukari Y."/>
            <person name="Amoako-Attah I."/>
            <person name="Meinhardt L.W."/>
            <person name="Bailey B.A."/>
            <person name="Cohen S.P."/>
        </authorList>
    </citation>
    <scope>NUCLEOTIDE SEQUENCE [LARGE SCALE GENOMIC DNA]</scope>
    <source>
        <strain evidence="2 3">GH-12</strain>
    </source>
</reference>
<evidence type="ECO:0000313" key="2">
    <source>
        <dbReference type="EMBL" id="KAK7033705.1"/>
    </source>
</evidence>
<keyword evidence="3" id="KW-1185">Reference proteome</keyword>
<gene>
    <name evidence="2" type="ORF">VNI00_012705</name>
</gene>
<feature type="compositionally biased region" description="Basic and acidic residues" evidence="1">
    <location>
        <begin position="219"/>
        <end position="241"/>
    </location>
</feature>
<feature type="region of interest" description="Disordered" evidence="1">
    <location>
        <begin position="199"/>
        <end position="244"/>
    </location>
</feature>
<feature type="region of interest" description="Disordered" evidence="1">
    <location>
        <begin position="21"/>
        <end position="41"/>
    </location>
</feature>
<dbReference type="AlphaFoldDB" id="A0AAW0C2H4"/>
<protein>
    <submittedName>
        <fullName evidence="2">Uncharacterized protein</fullName>
    </submittedName>
</protein>
<feature type="region of interest" description="Disordered" evidence="1">
    <location>
        <begin position="256"/>
        <end position="293"/>
    </location>
</feature>
<organism evidence="2 3">
    <name type="scientific">Paramarasmius palmivorus</name>
    <dbReference type="NCBI Taxonomy" id="297713"/>
    <lineage>
        <taxon>Eukaryota</taxon>
        <taxon>Fungi</taxon>
        <taxon>Dikarya</taxon>
        <taxon>Basidiomycota</taxon>
        <taxon>Agaricomycotina</taxon>
        <taxon>Agaricomycetes</taxon>
        <taxon>Agaricomycetidae</taxon>
        <taxon>Agaricales</taxon>
        <taxon>Marasmiineae</taxon>
        <taxon>Marasmiaceae</taxon>
        <taxon>Paramarasmius</taxon>
    </lineage>
</organism>
<dbReference type="Proteomes" id="UP001383192">
    <property type="component" value="Unassembled WGS sequence"/>
</dbReference>
<feature type="compositionally biased region" description="Basic residues" evidence="1">
    <location>
        <begin position="256"/>
        <end position="268"/>
    </location>
</feature>